<dbReference type="GO" id="GO:0004714">
    <property type="term" value="F:transmembrane receptor protein tyrosine kinase activity"/>
    <property type="evidence" value="ECO:0007669"/>
    <property type="project" value="UniProtKB-EC"/>
</dbReference>
<dbReference type="Pfam" id="PF12810">
    <property type="entry name" value="ALK_LTK_GRD"/>
    <property type="match status" value="1"/>
</dbReference>
<feature type="non-terminal residue" evidence="18">
    <location>
        <position position="152"/>
    </location>
</feature>
<evidence type="ECO:0000256" key="9">
    <source>
        <dbReference type="ARBA" id="ARBA00022840"/>
    </source>
</evidence>
<keyword evidence="14" id="KW-0675">Receptor</keyword>
<feature type="compositionally biased region" description="Gly residues" evidence="16">
    <location>
        <begin position="47"/>
        <end position="60"/>
    </location>
</feature>
<proteinExistence type="predicted"/>
<evidence type="ECO:0000256" key="14">
    <source>
        <dbReference type="ARBA" id="ARBA00023170"/>
    </source>
</evidence>
<evidence type="ECO:0000313" key="18">
    <source>
        <dbReference type="EMBL" id="NEV95106.1"/>
    </source>
</evidence>
<feature type="compositionally biased region" description="Gly residues" evidence="16">
    <location>
        <begin position="66"/>
        <end position="87"/>
    </location>
</feature>
<keyword evidence="7" id="KW-0547">Nucleotide-binding</keyword>
<keyword evidence="3" id="KW-1003">Cell membrane</keyword>
<evidence type="ECO:0000256" key="1">
    <source>
        <dbReference type="ARBA" id="ARBA00004251"/>
    </source>
</evidence>
<evidence type="ECO:0000256" key="5">
    <source>
        <dbReference type="ARBA" id="ARBA00022692"/>
    </source>
</evidence>
<evidence type="ECO:0000256" key="12">
    <source>
        <dbReference type="ARBA" id="ARBA00023137"/>
    </source>
</evidence>
<keyword evidence="5" id="KW-0812">Transmembrane</keyword>
<evidence type="ECO:0000256" key="13">
    <source>
        <dbReference type="ARBA" id="ARBA00023157"/>
    </source>
</evidence>
<reference evidence="18 19" key="1">
    <citation type="submission" date="2020-02" db="EMBL/GenBank/DDBJ databases">
        <title>Flavobacteriaceae Psychroflexus bacterium YR1-1, complete genome.</title>
        <authorList>
            <person name="Li Y."/>
            <person name="Wu S."/>
        </authorList>
    </citation>
    <scope>NUCLEOTIDE SEQUENCE [LARGE SCALE GENOMIC DNA]</scope>
    <source>
        <strain evidence="18 19">YR1-1</strain>
    </source>
</reference>
<keyword evidence="10" id="KW-1133">Transmembrane helix</keyword>
<evidence type="ECO:0000256" key="16">
    <source>
        <dbReference type="SAM" id="MobiDB-lite"/>
    </source>
</evidence>
<dbReference type="AlphaFoldDB" id="A0A6B3R371"/>
<comment type="subcellular location">
    <subcellularLocation>
        <location evidence="1">Cell membrane</location>
        <topology evidence="1">Single-pass type I membrane protein</topology>
    </subcellularLocation>
</comment>
<feature type="region of interest" description="Disordered" evidence="16">
    <location>
        <begin position="103"/>
        <end position="152"/>
    </location>
</feature>
<evidence type="ECO:0000256" key="3">
    <source>
        <dbReference type="ARBA" id="ARBA00022475"/>
    </source>
</evidence>
<evidence type="ECO:0000256" key="10">
    <source>
        <dbReference type="ARBA" id="ARBA00022989"/>
    </source>
</evidence>
<evidence type="ECO:0000256" key="2">
    <source>
        <dbReference type="ARBA" id="ARBA00011902"/>
    </source>
</evidence>
<evidence type="ECO:0000256" key="7">
    <source>
        <dbReference type="ARBA" id="ARBA00022741"/>
    </source>
</evidence>
<evidence type="ECO:0000256" key="6">
    <source>
        <dbReference type="ARBA" id="ARBA00022729"/>
    </source>
</evidence>
<dbReference type="InterPro" id="IPR055163">
    <property type="entry name" value="ALK/LTK-like_GRD"/>
</dbReference>
<evidence type="ECO:0000256" key="4">
    <source>
        <dbReference type="ARBA" id="ARBA00022679"/>
    </source>
</evidence>
<dbReference type="Proteomes" id="UP000478505">
    <property type="component" value="Unassembled WGS sequence"/>
</dbReference>
<gene>
    <name evidence="18" type="ORF">G3567_13270</name>
</gene>
<keyword evidence="11" id="KW-0472">Membrane</keyword>
<dbReference type="GO" id="GO:0005524">
    <property type="term" value="F:ATP binding"/>
    <property type="evidence" value="ECO:0007669"/>
    <property type="project" value="UniProtKB-KW"/>
</dbReference>
<protein>
    <recommendedName>
        <fullName evidence="2">receptor protein-tyrosine kinase</fullName>
        <ecNumber evidence="2">2.7.10.1</ecNumber>
    </recommendedName>
</protein>
<sequence length="152" mass="13794">NAGSGGGMSALTYKTLAVPGEVTKADLIAIAGGGGTASSFNDPGSHAGEGGGLSGGGSSGGNPLDGLGGSQYSGGGSSGGNPGGYLVGGNAVYNGGAGGGGYYGGGSGAQTGTNQGENGGGGGSGYISVTSTIDGETIRGSVQTPPRTTDPD</sequence>
<evidence type="ECO:0000256" key="8">
    <source>
        <dbReference type="ARBA" id="ARBA00022777"/>
    </source>
</evidence>
<keyword evidence="15" id="KW-0325">Glycoprotein</keyword>
<feature type="domain" description="ALK/LTK-like glycine-rich" evidence="17">
    <location>
        <begin position="2"/>
        <end position="131"/>
    </location>
</feature>
<organism evidence="18 19">
    <name type="scientific">Psychroflexus aurantiacus</name>
    <dbReference type="NCBI Taxonomy" id="2709310"/>
    <lineage>
        <taxon>Bacteria</taxon>
        <taxon>Pseudomonadati</taxon>
        <taxon>Bacteroidota</taxon>
        <taxon>Flavobacteriia</taxon>
        <taxon>Flavobacteriales</taxon>
        <taxon>Flavobacteriaceae</taxon>
        <taxon>Psychroflexus</taxon>
    </lineage>
</organism>
<keyword evidence="12" id="KW-0829">Tyrosine-protein kinase</keyword>
<dbReference type="EMBL" id="JAAIKD010000045">
    <property type="protein sequence ID" value="NEV95106.1"/>
    <property type="molecule type" value="Genomic_DNA"/>
</dbReference>
<feature type="compositionally biased region" description="Polar residues" evidence="16">
    <location>
        <begin position="127"/>
        <end position="152"/>
    </location>
</feature>
<name>A0A6B3R371_9FLAO</name>
<keyword evidence="19" id="KW-1185">Reference proteome</keyword>
<dbReference type="RefSeq" id="WP_262887127.1">
    <property type="nucleotide sequence ID" value="NZ_JAAIKD010000045.1"/>
</dbReference>
<evidence type="ECO:0000256" key="11">
    <source>
        <dbReference type="ARBA" id="ARBA00023136"/>
    </source>
</evidence>
<evidence type="ECO:0000256" key="15">
    <source>
        <dbReference type="ARBA" id="ARBA00023180"/>
    </source>
</evidence>
<feature type="non-terminal residue" evidence="18">
    <location>
        <position position="1"/>
    </location>
</feature>
<accession>A0A6B3R371</accession>
<keyword evidence="13" id="KW-1015">Disulfide bond</keyword>
<evidence type="ECO:0000259" key="17">
    <source>
        <dbReference type="Pfam" id="PF12810"/>
    </source>
</evidence>
<feature type="region of interest" description="Disordered" evidence="16">
    <location>
        <begin position="35"/>
        <end position="87"/>
    </location>
</feature>
<keyword evidence="6" id="KW-0732">Signal</keyword>
<dbReference type="EC" id="2.7.10.1" evidence="2"/>
<comment type="caution">
    <text evidence="18">The sequence shown here is derived from an EMBL/GenBank/DDBJ whole genome shotgun (WGS) entry which is preliminary data.</text>
</comment>
<dbReference type="GO" id="GO:0005886">
    <property type="term" value="C:plasma membrane"/>
    <property type="evidence" value="ECO:0007669"/>
    <property type="project" value="UniProtKB-SubCell"/>
</dbReference>
<keyword evidence="8" id="KW-0418">Kinase</keyword>
<keyword evidence="4" id="KW-0808">Transferase</keyword>
<evidence type="ECO:0000313" key="19">
    <source>
        <dbReference type="Proteomes" id="UP000478505"/>
    </source>
</evidence>
<keyword evidence="9" id="KW-0067">ATP-binding</keyword>